<sequence>MPQAKMVVYSSPSSPDREDEYNKWYNEIHLAEVCAMPGILSAVRFSMSEAQMVPGVTVAGHRYMAIYEVDAPDFTALLADMLARSQDGRFTMSDAIDMTANPPITLMFEPLAG</sequence>
<reference evidence="1 2" key="1">
    <citation type="submission" date="2017-06" db="EMBL/GenBank/DDBJ databases">
        <authorList>
            <person name="Kim H.J."/>
            <person name="Triplett B.A."/>
        </authorList>
    </citation>
    <scope>NUCLEOTIDE SEQUENCE [LARGE SCALE GENOMIC DNA]</scope>
    <source>
        <strain evidence="1">FRACA_ARgP5</strain>
    </source>
</reference>
<evidence type="ECO:0000313" key="2">
    <source>
        <dbReference type="Proteomes" id="UP000234331"/>
    </source>
</evidence>
<accession>A0A2I2KJH8</accession>
<gene>
    <name evidence="1" type="ORF">FRACA_1120022</name>
</gene>
<organism evidence="1 2">
    <name type="scientific">Frankia canadensis</name>
    <dbReference type="NCBI Taxonomy" id="1836972"/>
    <lineage>
        <taxon>Bacteria</taxon>
        <taxon>Bacillati</taxon>
        <taxon>Actinomycetota</taxon>
        <taxon>Actinomycetes</taxon>
        <taxon>Frankiales</taxon>
        <taxon>Frankiaceae</taxon>
        <taxon>Frankia</taxon>
    </lineage>
</organism>
<dbReference type="OrthoDB" id="3481501at2"/>
<evidence type="ECO:0008006" key="3">
    <source>
        <dbReference type="Google" id="ProtNLM"/>
    </source>
</evidence>
<dbReference type="SUPFAM" id="SSF54909">
    <property type="entry name" value="Dimeric alpha+beta barrel"/>
    <property type="match status" value="1"/>
</dbReference>
<dbReference type="Proteomes" id="UP000234331">
    <property type="component" value="Unassembled WGS sequence"/>
</dbReference>
<dbReference type="AlphaFoldDB" id="A0A2I2KJH8"/>
<keyword evidence="2" id="KW-1185">Reference proteome</keyword>
<dbReference type="InterPro" id="IPR011008">
    <property type="entry name" value="Dimeric_a/b-barrel"/>
</dbReference>
<dbReference type="EMBL" id="FZMO01000016">
    <property type="protein sequence ID" value="SNQ45804.1"/>
    <property type="molecule type" value="Genomic_DNA"/>
</dbReference>
<name>A0A2I2KJH8_9ACTN</name>
<protein>
    <recommendedName>
        <fullName evidence="3">Ethyl tert-butyl ether degradation protein EthD</fullName>
    </recommendedName>
</protein>
<dbReference type="RefSeq" id="WP_133150548.1">
    <property type="nucleotide sequence ID" value="NZ_FZMO01000016.1"/>
</dbReference>
<evidence type="ECO:0000313" key="1">
    <source>
        <dbReference type="EMBL" id="SNQ45804.1"/>
    </source>
</evidence>
<dbReference type="Gene3D" id="3.30.70.100">
    <property type="match status" value="1"/>
</dbReference>
<proteinExistence type="predicted"/>